<dbReference type="Proteomes" id="UP000194236">
    <property type="component" value="Unassembled WGS sequence"/>
</dbReference>
<proteinExistence type="predicted"/>
<organism evidence="1 2">
    <name type="scientific">Euroglyphus maynei</name>
    <name type="common">Mayne's house dust mite</name>
    <dbReference type="NCBI Taxonomy" id="6958"/>
    <lineage>
        <taxon>Eukaryota</taxon>
        <taxon>Metazoa</taxon>
        <taxon>Ecdysozoa</taxon>
        <taxon>Arthropoda</taxon>
        <taxon>Chelicerata</taxon>
        <taxon>Arachnida</taxon>
        <taxon>Acari</taxon>
        <taxon>Acariformes</taxon>
        <taxon>Sarcoptiformes</taxon>
        <taxon>Astigmata</taxon>
        <taxon>Psoroptidia</taxon>
        <taxon>Analgoidea</taxon>
        <taxon>Pyroglyphidae</taxon>
        <taxon>Pyroglyphinae</taxon>
        <taxon>Euroglyphus</taxon>
    </lineage>
</organism>
<comment type="caution">
    <text evidence="1">The sequence shown here is derived from an EMBL/GenBank/DDBJ whole genome shotgun (WGS) entry which is preliminary data.</text>
</comment>
<sequence>MTRSIRYDHDVYSERNNRKGWRKYGRELRSTLPYRFIKRYGI</sequence>
<evidence type="ECO:0000313" key="1">
    <source>
        <dbReference type="EMBL" id="OTF74218.1"/>
    </source>
</evidence>
<evidence type="ECO:0000313" key="2">
    <source>
        <dbReference type="Proteomes" id="UP000194236"/>
    </source>
</evidence>
<reference evidence="1 2" key="1">
    <citation type="submission" date="2017-03" db="EMBL/GenBank/DDBJ databases">
        <title>Genome Survey of Euroglyphus maynei.</title>
        <authorList>
            <person name="Arlian L.G."/>
            <person name="Morgan M.S."/>
            <person name="Rider S.D."/>
        </authorList>
    </citation>
    <scope>NUCLEOTIDE SEQUENCE [LARGE SCALE GENOMIC DNA]</scope>
    <source>
        <strain evidence="1">Arlian Lab</strain>
        <tissue evidence="1">Whole body</tissue>
    </source>
</reference>
<dbReference type="EMBL" id="MUJZ01048132">
    <property type="protein sequence ID" value="OTF74218.1"/>
    <property type="molecule type" value="Genomic_DNA"/>
</dbReference>
<accession>A0A1Y3B2L8</accession>
<dbReference type="AlphaFoldDB" id="A0A1Y3B2L8"/>
<gene>
    <name evidence="1" type="ORF">BLA29_012855</name>
</gene>
<protein>
    <submittedName>
        <fullName evidence="1">Uncharacterized protein</fullName>
    </submittedName>
</protein>
<name>A0A1Y3B2L8_EURMA</name>
<keyword evidence="2" id="KW-1185">Reference proteome</keyword>